<dbReference type="CDD" id="cd04496">
    <property type="entry name" value="SSB_OBF"/>
    <property type="match status" value="1"/>
</dbReference>
<comment type="subunit">
    <text evidence="2">Homotetramer.</text>
</comment>
<dbReference type="Gene3D" id="2.40.50.140">
    <property type="entry name" value="Nucleic acid-binding proteins"/>
    <property type="match status" value="1"/>
</dbReference>
<keyword evidence="1 2" id="KW-0238">DNA-binding</keyword>
<dbReference type="Pfam" id="PF00436">
    <property type="entry name" value="SSB"/>
    <property type="match status" value="1"/>
</dbReference>
<evidence type="ECO:0000313" key="6">
    <source>
        <dbReference type="Proteomes" id="UP000198943"/>
    </source>
</evidence>
<dbReference type="NCBIfam" id="TIGR00621">
    <property type="entry name" value="ssb"/>
    <property type="match status" value="1"/>
</dbReference>
<dbReference type="PANTHER" id="PTHR10302:SF27">
    <property type="entry name" value="SINGLE-STRANDED DNA-BINDING PROTEIN"/>
    <property type="match status" value="1"/>
</dbReference>
<evidence type="ECO:0000256" key="1">
    <source>
        <dbReference type="ARBA" id="ARBA00023125"/>
    </source>
</evidence>
<dbReference type="RefSeq" id="WP_093730904.1">
    <property type="nucleotide sequence ID" value="NZ_FMYW01000013.1"/>
</dbReference>
<evidence type="ECO:0000313" key="5">
    <source>
        <dbReference type="EMBL" id="SDC66238.1"/>
    </source>
</evidence>
<sequence length="153" mass="16797">MNKIVILGRLTKDPEVRYTPSQKVVCSFTLAVDRPFLNQQGQREADFIPVVVWGKAAELCGNSLAKGHRLLVEGRLQIRNFDAKDGTKHWVTEIIANNVEFIERKSESANRNQNFSQQYPGPDAGAAEAAAPAAKSPMGGLGSDVPFDEEVPF</sequence>
<dbReference type="SUPFAM" id="SSF50249">
    <property type="entry name" value="Nucleic acid-binding proteins"/>
    <property type="match status" value="1"/>
</dbReference>
<dbReference type="InterPro" id="IPR012340">
    <property type="entry name" value="NA-bd_OB-fold"/>
</dbReference>
<dbReference type="PANTHER" id="PTHR10302">
    <property type="entry name" value="SINGLE-STRANDED DNA-BINDING PROTEIN"/>
    <property type="match status" value="1"/>
</dbReference>
<name>A0A1G6NEM6_9FIRM</name>
<dbReference type="AlphaFoldDB" id="A0A1G6NEM6"/>
<reference evidence="6" key="1">
    <citation type="submission" date="2016-10" db="EMBL/GenBank/DDBJ databases">
        <authorList>
            <person name="Varghese N."/>
            <person name="Submissions S."/>
        </authorList>
    </citation>
    <scope>NUCLEOTIDE SEQUENCE [LARGE SCALE GENOMIC DNA]</scope>
    <source>
        <strain evidence="6">DSM 11005</strain>
    </source>
</reference>
<dbReference type="GO" id="GO:0006260">
    <property type="term" value="P:DNA replication"/>
    <property type="evidence" value="ECO:0007669"/>
    <property type="project" value="InterPro"/>
</dbReference>
<evidence type="ECO:0000256" key="2">
    <source>
        <dbReference type="HAMAP-Rule" id="MF_00984"/>
    </source>
</evidence>
<organism evidence="5 6">
    <name type="scientific">Succiniclasticum ruminis</name>
    <dbReference type="NCBI Taxonomy" id="40841"/>
    <lineage>
        <taxon>Bacteria</taxon>
        <taxon>Bacillati</taxon>
        <taxon>Bacillota</taxon>
        <taxon>Negativicutes</taxon>
        <taxon>Acidaminococcales</taxon>
        <taxon>Acidaminococcaceae</taxon>
        <taxon>Succiniclasticum</taxon>
    </lineage>
</organism>
<dbReference type="GO" id="GO:0009295">
    <property type="term" value="C:nucleoid"/>
    <property type="evidence" value="ECO:0007669"/>
    <property type="project" value="TreeGrafter"/>
</dbReference>
<keyword evidence="6" id="KW-1185">Reference proteome</keyword>
<gene>
    <name evidence="5" type="ORF">SAMN04487864_11356</name>
</gene>
<dbReference type="InterPro" id="IPR011344">
    <property type="entry name" value="ssDNA-bd"/>
</dbReference>
<dbReference type="HAMAP" id="MF_00984">
    <property type="entry name" value="SSB"/>
    <property type="match status" value="1"/>
</dbReference>
<dbReference type="EMBL" id="FMYW01000013">
    <property type="protein sequence ID" value="SDC66238.1"/>
    <property type="molecule type" value="Genomic_DNA"/>
</dbReference>
<dbReference type="PIRSF" id="PIRSF002070">
    <property type="entry name" value="SSB"/>
    <property type="match status" value="1"/>
</dbReference>
<dbReference type="GO" id="GO:0003697">
    <property type="term" value="F:single-stranded DNA binding"/>
    <property type="evidence" value="ECO:0007669"/>
    <property type="project" value="UniProtKB-UniRule"/>
</dbReference>
<dbReference type="PROSITE" id="PS50935">
    <property type="entry name" value="SSB"/>
    <property type="match status" value="1"/>
</dbReference>
<dbReference type="InterPro" id="IPR000424">
    <property type="entry name" value="Primosome_PriB/ssb"/>
</dbReference>
<proteinExistence type="inferred from homology"/>
<dbReference type="OrthoDB" id="9809878at2"/>
<protein>
    <recommendedName>
        <fullName evidence="2 3">Single-stranded DNA-binding protein</fullName>
        <shortName evidence="2">SSB</shortName>
    </recommendedName>
</protein>
<feature type="region of interest" description="Disordered" evidence="4">
    <location>
        <begin position="110"/>
        <end position="153"/>
    </location>
</feature>
<feature type="compositionally biased region" description="Low complexity" evidence="4">
    <location>
        <begin position="120"/>
        <end position="138"/>
    </location>
</feature>
<feature type="compositionally biased region" description="Polar residues" evidence="4">
    <location>
        <begin position="110"/>
        <end position="119"/>
    </location>
</feature>
<comment type="caution">
    <text evidence="2">Lacks conserved residue(s) required for the propagation of feature annotation.</text>
</comment>
<evidence type="ECO:0000256" key="3">
    <source>
        <dbReference type="PIRNR" id="PIRNR002070"/>
    </source>
</evidence>
<dbReference type="Proteomes" id="UP000198943">
    <property type="component" value="Unassembled WGS sequence"/>
</dbReference>
<accession>A0A1G6NEM6</accession>
<evidence type="ECO:0000256" key="4">
    <source>
        <dbReference type="SAM" id="MobiDB-lite"/>
    </source>
</evidence>